<accession>A0ABV9KTZ3</accession>
<keyword evidence="3" id="KW-1185">Reference proteome</keyword>
<evidence type="ECO:0000256" key="1">
    <source>
        <dbReference type="SAM" id="Phobius"/>
    </source>
</evidence>
<name>A0ABV9KTZ3_9BACT</name>
<organism evidence="2 3">
    <name type="scientific">Dysgonomonas termitidis</name>
    <dbReference type="NCBI Taxonomy" id="1516126"/>
    <lineage>
        <taxon>Bacteria</taxon>
        <taxon>Pseudomonadati</taxon>
        <taxon>Bacteroidota</taxon>
        <taxon>Bacteroidia</taxon>
        <taxon>Bacteroidales</taxon>
        <taxon>Dysgonomonadaceae</taxon>
        <taxon>Dysgonomonas</taxon>
    </lineage>
</organism>
<keyword evidence="1" id="KW-0472">Membrane</keyword>
<feature type="transmembrane region" description="Helical" evidence="1">
    <location>
        <begin position="87"/>
        <end position="106"/>
    </location>
</feature>
<dbReference type="RefSeq" id="WP_379995181.1">
    <property type="nucleotide sequence ID" value="NZ_JBHSGN010000061.1"/>
</dbReference>
<comment type="caution">
    <text evidence="2">The sequence shown here is derived from an EMBL/GenBank/DDBJ whole genome shotgun (WGS) entry which is preliminary data.</text>
</comment>
<evidence type="ECO:0000313" key="3">
    <source>
        <dbReference type="Proteomes" id="UP001596023"/>
    </source>
</evidence>
<evidence type="ECO:0000313" key="2">
    <source>
        <dbReference type="EMBL" id="MFC4673675.1"/>
    </source>
</evidence>
<feature type="transmembrane region" description="Helical" evidence="1">
    <location>
        <begin position="113"/>
        <end position="136"/>
    </location>
</feature>
<keyword evidence="1" id="KW-0812">Transmembrane</keyword>
<dbReference type="EMBL" id="JBHSGN010000061">
    <property type="protein sequence ID" value="MFC4673675.1"/>
    <property type="molecule type" value="Genomic_DNA"/>
</dbReference>
<dbReference type="Proteomes" id="UP001596023">
    <property type="component" value="Unassembled WGS sequence"/>
</dbReference>
<reference evidence="3" key="1">
    <citation type="journal article" date="2019" name="Int. J. Syst. Evol. Microbiol.">
        <title>The Global Catalogue of Microorganisms (GCM) 10K type strain sequencing project: providing services to taxonomists for standard genome sequencing and annotation.</title>
        <authorList>
            <consortium name="The Broad Institute Genomics Platform"/>
            <consortium name="The Broad Institute Genome Sequencing Center for Infectious Disease"/>
            <person name="Wu L."/>
            <person name="Ma J."/>
        </authorList>
    </citation>
    <scope>NUCLEOTIDE SEQUENCE [LARGE SCALE GENOMIC DNA]</scope>
    <source>
        <strain evidence="3">CCUG 66188</strain>
    </source>
</reference>
<sequence length="170" mass="18360">METTTVKLYSLNYKEAKTYMFALLFIAGNIALPQICHLVPGGGLTWLPIYFFTLIAAYKYGFRVGLLTAILSPLANNVLFGMPPVDVLPIILIKSSLLAAAAAYAAHRSDKVSLLAIVGAVLAYQVAGTFAEWAIVKDFFVAVQDFRIGIPGMLIQIFGGYAVLKAIAKL</sequence>
<keyword evidence="1" id="KW-1133">Transmembrane helix</keyword>
<protein>
    <submittedName>
        <fullName evidence="2">ECF transporter S component</fullName>
    </submittedName>
</protein>
<feature type="transmembrane region" description="Helical" evidence="1">
    <location>
        <begin position="148"/>
        <end position="168"/>
    </location>
</feature>
<gene>
    <name evidence="2" type="ORF">ACFO6W_08220</name>
</gene>
<feature type="transmembrane region" description="Helical" evidence="1">
    <location>
        <begin position="20"/>
        <end position="39"/>
    </location>
</feature>
<proteinExistence type="predicted"/>